<evidence type="ECO:0000313" key="5">
    <source>
        <dbReference type="Proteomes" id="UP000030645"/>
    </source>
</evidence>
<dbReference type="FunFam" id="3.40.50.2000:FF:000056">
    <property type="entry name" value="Glycosyltransferase"/>
    <property type="match status" value="1"/>
</dbReference>
<dbReference type="GO" id="GO:0035251">
    <property type="term" value="F:UDP-glucosyltransferase activity"/>
    <property type="evidence" value="ECO:0007669"/>
    <property type="project" value="InterPro"/>
</dbReference>
<dbReference type="Pfam" id="PF00201">
    <property type="entry name" value="UDPGT"/>
    <property type="match status" value="1"/>
</dbReference>
<dbReference type="Proteomes" id="UP000030645">
    <property type="component" value="Unassembled WGS sequence"/>
</dbReference>
<keyword evidence="2" id="KW-0328">Glycosyltransferase</keyword>
<accession>W9R1Q4</accession>
<dbReference type="PANTHER" id="PTHR48048:SF56">
    <property type="entry name" value="GLYCOSYLTRANSFERASE"/>
    <property type="match status" value="1"/>
</dbReference>
<dbReference type="STRING" id="981085.W9R1Q4"/>
<evidence type="ECO:0000256" key="1">
    <source>
        <dbReference type="ARBA" id="ARBA00009995"/>
    </source>
</evidence>
<evidence type="ECO:0000256" key="2">
    <source>
        <dbReference type="ARBA" id="ARBA00022676"/>
    </source>
</evidence>
<reference evidence="5" key="1">
    <citation type="submission" date="2013-01" db="EMBL/GenBank/DDBJ databases">
        <title>Draft Genome Sequence of a Mulberry Tree, Morus notabilis C.K. Schneid.</title>
        <authorList>
            <person name="He N."/>
            <person name="Zhao S."/>
        </authorList>
    </citation>
    <scope>NUCLEOTIDE SEQUENCE</scope>
</reference>
<keyword evidence="5" id="KW-1185">Reference proteome</keyword>
<dbReference type="SUPFAM" id="SSF53756">
    <property type="entry name" value="UDP-Glycosyltransferase/glycogen phosphorylase"/>
    <property type="match status" value="1"/>
</dbReference>
<organism evidence="4 5">
    <name type="scientific">Morus notabilis</name>
    <dbReference type="NCBI Taxonomy" id="981085"/>
    <lineage>
        <taxon>Eukaryota</taxon>
        <taxon>Viridiplantae</taxon>
        <taxon>Streptophyta</taxon>
        <taxon>Embryophyta</taxon>
        <taxon>Tracheophyta</taxon>
        <taxon>Spermatophyta</taxon>
        <taxon>Magnoliopsida</taxon>
        <taxon>eudicotyledons</taxon>
        <taxon>Gunneridae</taxon>
        <taxon>Pentapetalae</taxon>
        <taxon>rosids</taxon>
        <taxon>fabids</taxon>
        <taxon>Rosales</taxon>
        <taxon>Moraceae</taxon>
        <taxon>Moreae</taxon>
        <taxon>Morus</taxon>
    </lineage>
</organism>
<name>W9R1Q4_9ROSA</name>
<keyword evidence="3 4" id="KW-0808">Transferase</keyword>
<gene>
    <name evidence="4" type="ORF">L484_013102</name>
</gene>
<proteinExistence type="inferred from homology"/>
<dbReference type="eggNOG" id="KOG1192">
    <property type="taxonomic scope" value="Eukaryota"/>
</dbReference>
<sequence length="257" mass="28505">MSLTSKVLALVTSAIHVSYHPQIPTYYYFTSCASALAAILYLPTIHHHTTRSFRELGDTLLRFPGLPPLKASDMPDALYDRDDPAYHYFLNVATCLPKSKGIIMNTIETLEPRVIKAIRDGACVPNEVTPPIYCIGPLIVDAKDRAVGLSDASLECLAWLELQPEKSVVLLCFGSRGKFSEVQLKEMAKGLEMSGQRFLWVVKSPLNSNRTEPDLEALLPKGFLERTKDRGLVMKSWAPQSAILRRESIGGFVTHCG</sequence>
<dbReference type="CDD" id="cd03784">
    <property type="entry name" value="GT1_Gtf-like"/>
    <property type="match status" value="1"/>
</dbReference>
<dbReference type="Gene3D" id="3.40.50.2000">
    <property type="entry name" value="Glycogen Phosphorylase B"/>
    <property type="match status" value="2"/>
</dbReference>
<comment type="similarity">
    <text evidence="1">Belongs to the UDP-glycosyltransferase family.</text>
</comment>
<dbReference type="EMBL" id="KE344494">
    <property type="protein sequence ID" value="EXB64092.1"/>
    <property type="molecule type" value="Genomic_DNA"/>
</dbReference>
<evidence type="ECO:0000256" key="3">
    <source>
        <dbReference type="ARBA" id="ARBA00022679"/>
    </source>
</evidence>
<evidence type="ECO:0000313" key="4">
    <source>
        <dbReference type="EMBL" id="EXB64092.1"/>
    </source>
</evidence>
<dbReference type="AlphaFoldDB" id="W9R1Q4"/>
<dbReference type="InterPro" id="IPR002213">
    <property type="entry name" value="UDP_glucos_trans"/>
</dbReference>
<dbReference type="InterPro" id="IPR050481">
    <property type="entry name" value="UDP-glycosyltransf_plant"/>
</dbReference>
<protein>
    <submittedName>
        <fullName evidence="4">Anthocyanidin 5,3-O-glucosyltransferase</fullName>
    </submittedName>
</protein>
<dbReference type="PANTHER" id="PTHR48048">
    <property type="entry name" value="GLYCOSYLTRANSFERASE"/>
    <property type="match status" value="1"/>
</dbReference>